<dbReference type="EMBL" id="ACYG01000019">
    <property type="protein sequence ID" value="EEV18019.1"/>
    <property type="molecule type" value="Genomic_DNA"/>
</dbReference>
<accession>C8PFY1</accession>
<reference evidence="1 2" key="1">
    <citation type="submission" date="2009-07" db="EMBL/GenBank/DDBJ databases">
        <authorList>
            <person name="Madupu R."/>
            <person name="Sebastian Y."/>
            <person name="Durkin A.S."/>
            <person name="Torralba M."/>
            <person name="Methe B."/>
            <person name="Sutton G.G."/>
            <person name="Strausberg R.L."/>
            <person name="Nelson K.E."/>
        </authorList>
    </citation>
    <scope>NUCLEOTIDE SEQUENCE [LARGE SCALE GENOMIC DNA]</scope>
    <source>
        <strain evidence="1 2">RM3268</strain>
    </source>
</reference>
<sequence length="50" mass="5696">MHERLNFEILPSHKWVKFKISSCTVALNSAPLGAKFYLFQILRAVNFAAS</sequence>
<organism evidence="1 2">
    <name type="scientific">Campylobacter gracilis RM3268</name>
    <dbReference type="NCBI Taxonomy" id="553220"/>
    <lineage>
        <taxon>Bacteria</taxon>
        <taxon>Pseudomonadati</taxon>
        <taxon>Campylobacterota</taxon>
        <taxon>Epsilonproteobacteria</taxon>
        <taxon>Campylobacterales</taxon>
        <taxon>Campylobacteraceae</taxon>
        <taxon>Campylobacter</taxon>
    </lineage>
</organism>
<keyword evidence="2" id="KW-1185">Reference proteome</keyword>
<evidence type="ECO:0000313" key="2">
    <source>
        <dbReference type="Proteomes" id="UP000005709"/>
    </source>
</evidence>
<comment type="caution">
    <text evidence="1">The sequence shown here is derived from an EMBL/GenBank/DDBJ whole genome shotgun (WGS) entry which is preliminary data.</text>
</comment>
<proteinExistence type="predicted"/>
<evidence type="ECO:0000313" key="1">
    <source>
        <dbReference type="EMBL" id="EEV18019.1"/>
    </source>
</evidence>
<dbReference type="Proteomes" id="UP000005709">
    <property type="component" value="Unassembled WGS sequence"/>
</dbReference>
<name>C8PFY1_9BACT</name>
<dbReference type="AlphaFoldDB" id="C8PFY1"/>
<protein>
    <submittedName>
        <fullName evidence="1">Uncharacterized protein</fullName>
    </submittedName>
</protein>
<gene>
    <name evidence="1" type="ORF">CAMGR0001_0774</name>
</gene>